<name>A0AAU7PKQ0_9FIRM</name>
<accession>A0AAU7PKQ0</accession>
<dbReference type="RefSeq" id="WP_349944483.1">
    <property type="nucleotide sequence ID" value="NZ_CP157940.1"/>
</dbReference>
<sequence length="201" mass="22661">MHKKMHKISTIFLSVILSLSLINVAFAKEVSNYGERSITAEPEGIVLEVDSQDEFEALVQEIEEGNARANKMWEAAKSRAVSSNNESFLENPLIAPRSYGSTNYTYRFDSNHKIGLILRYDTSSSGGVKHFTDVHDFLVKPHNDSTGVDDVYWEYSYLDSKRTVAVNTSFIVSILKNDGLYHNYDVTKYIEYYASGGANGY</sequence>
<feature type="chain" id="PRO_5043504407" evidence="1">
    <location>
        <begin position="28"/>
        <end position="201"/>
    </location>
</feature>
<dbReference type="AlphaFoldDB" id="A0AAU7PKQ0"/>
<keyword evidence="1" id="KW-0732">Signal</keyword>
<gene>
    <name evidence="2" type="ORF">ABFV83_13240</name>
</gene>
<evidence type="ECO:0000256" key="1">
    <source>
        <dbReference type="SAM" id="SignalP"/>
    </source>
</evidence>
<proteinExistence type="predicted"/>
<dbReference type="EMBL" id="CP157940">
    <property type="protein sequence ID" value="XBS52802.1"/>
    <property type="molecule type" value="Genomic_DNA"/>
</dbReference>
<feature type="signal peptide" evidence="1">
    <location>
        <begin position="1"/>
        <end position="27"/>
    </location>
</feature>
<reference evidence="2" key="1">
    <citation type="submission" date="2024-06" db="EMBL/GenBank/DDBJ databases">
        <title>Lacrimispora cavernae sp. nov., a novel anaerobe isolated from bat guano pile inside a cave.</title>
        <authorList>
            <person name="Miller S.L."/>
            <person name="Lu N."/>
            <person name="King J."/>
            <person name="Sankaranarayanan K."/>
            <person name="Lawson P.A."/>
        </authorList>
    </citation>
    <scope>NUCLEOTIDE SEQUENCE</scope>
    <source>
        <strain evidence="2">BS-2</strain>
    </source>
</reference>
<evidence type="ECO:0000313" key="2">
    <source>
        <dbReference type="EMBL" id="XBS52802.1"/>
    </source>
</evidence>
<organism evidence="2">
    <name type="scientific">Lacrimispora sp. BS-2</name>
    <dbReference type="NCBI Taxonomy" id="3151850"/>
    <lineage>
        <taxon>Bacteria</taxon>
        <taxon>Bacillati</taxon>
        <taxon>Bacillota</taxon>
        <taxon>Clostridia</taxon>
        <taxon>Lachnospirales</taxon>
        <taxon>Lachnospiraceae</taxon>
        <taxon>Lacrimispora</taxon>
    </lineage>
</organism>
<protein>
    <submittedName>
        <fullName evidence="2">Uncharacterized protein</fullName>
    </submittedName>
</protein>